<name>A0A2H0LQP4_9BACT</name>
<dbReference type="Proteomes" id="UP000230859">
    <property type="component" value="Unassembled WGS sequence"/>
</dbReference>
<gene>
    <name evidence="1" type="ORF">COV74_03520</name>
</gene>
<reference evidence="1 2" key="1">
    <citation type="submission" date="2017-09" db="EMBL/GenBank/DDBJ databases">
        <title>Depth-based differentiation of microbial function through sediment-hosted aquifers and enrichment of novel symbionts in the deep terrestrial subsurface.</title>
        <authorList>
            <person name="Probst A.J."/>
            <person name="Ladd B."/>
            <person name="Jarett J.K."/>
            <person name="Geller-Mcgrath D.E."/>
            <person name="Sieber C.M."/>
            <person name="Emerson J.B."/>
            <person name="Anantharaman K."/>
            <person name="Thomas B.C."/>
            <person name="Malmstrom R."/>
            <person name="Stieglmeier M."/>
            <person name="Klingl A."/>
            <person name="Woyke T."/>
            <person name="Ryan C.M."/>
            <person name="Banfield J.F."/>
        </authorList>
    </citation>
    <scope>NUCLEOTIDE SEQUENCE [LARGE SCALE GENOMIC DNA]</scope>
    <source>
        <strain evidence="1">CG11_big_fil_rev_8_21_14_0_20_45_26</strain>
    </source>
</reference>
<proteinExistence type="predicted"/>
<dbReference type="EMBL" id="PCVY01000033">
    <property type="protein sequence ID" value="PIQ86750.1"/>
    <property type="molecule type" value="Genomic_DNA"/>
</dbReference>
<protein>
    <submittedName>
        <fullName evidence="1">Uncharacterized protein</fullName>
    </submittedName>
</protein>
<sequence>MFILLGCISLGTGFEGSEQYFKWRKSQQEIFNSFLGKSPEEIKLIFGEPRNKYGPQEPVPRVPQGADFIWTYGPLPMTKSEGKVHWFYFKDDKLILADV</sequence>
<accession>A0A2H0LQP4</accession>
<evidence type="ECO:0000313" key="2">
    <source>
        <dbReference type="Proteomes" id="UP000230859"/>
    </source>
</evidence>
<organism evidence="1 2">
    <name type="scientific">Candidatus Abzuiibacterium crystallinum</name>
    <dbReference type="NCBI Taxonomy" id="1974748"/>
    <lineage>
        <taxon>Bacteria</taxon>
        <taxon>Pseudomonadati</taxon>
        <taxon>Candidatus Omnitrophota</taxon>
        <taxon>Candidatus Abzuiibacterium</taxon>
    </lineage>
</organism>
<dbReference type="AlphaFoldDB" id="A0A2H0LQP4"/>
<comment type="caution">
    <text evidence="1">The sequence shown here is derived from an EMBL/GenBank/DDBJ whole genome shotgun (WGS) entry which is preliminary data.</text>
</comment>
<evidence type="ECO:0000313" key="1">
    <source>
        <dbReference type="EMBL" id="PIQ86750.1"/>
    </source>
</evidence>